<dbReference type="GO" id="GO:0005886">
    <property type="term" value="C:plasma membrane"/>
    <property type="evidence" value="ECO:0007669"/>
    <property type="project" value="TreeGrafter"/>
</dbReference>
<keyword evidence="4 5" id="KW-0472">Membrane</keyword>
<dbReference type="EMBL" id="UINC01062644">
    <property type="protein sequence ID" value="SVB89463.1"/>
    <property type="molecule type" value="Genomic_DNA"/>
</dbReference>
<feature type="transmembrane region" description="Helical" evidence="5">
    <location>
        <begin position="69"/>
        <end position="90"/>
    </location>
</feature>
<keyword evidence="3 5" id="KW-1133">Transmembrane helix</keyword>
<evidence type="ECO:0000256" key="1">
    <source>
        <dbReference type="ARBA" id="ARBA00004141"/>
    </source>
</evidence>
<sequence>MKSFVIIGAALSAIGVALGAFGSHSLKAKINPEQLIVYDIATRYLMYHALGILALGILAYNVPDSVVKIPGVIMLIGIFLFSGSLYLISLKGLTNLSIITPFGGIAFIASWILLAVNIFRLS</sequence>
<feature type="transmembrane region" description="Helical" evidence="5">
    <location>
        <begin position="96"/>
        <end position="119"/>
    </location>
</feature>
<proteinExistence type="predicted"/>
<protein>
    <recommendedName>
        <fullName evidence="7">DUF423 domain-containing protein</fullName>
    </recommendedName>
</protein>
<evidence type="ECO:0008006" key="7">
    <source>
        <dbReference type="Google" id="ProtNLM"/>
    </source>
</evidence>
<feature type="transmembrane region" description="Helical" evidence="5">
    <location>
        <begin position="44"/>
        <end position="62"/>
    </location>
</feature>
<evidence type="ECO:0000256" key="2">
    <source>
        <dbReference type="ARBA" id="ARBA00022692"/>
    </source>
</evidence>
<dbReference type="AlphaFoldDB" id="A0A382HS70"/>
<reference evidence="6" key="1">
    <citation type="submission" date="2018-05" db="EMBL/GenBank/DDBJ databases">
        <authorList>
            <person name="Lanie J.A."/>
            <person name="Ng W.-L."/>
            <person name="Kazmierczak K.M."/>
            <person name="Andrzejewski T.M."/>
            <person name="Davidsen T.M."/>
            <person name="Wayne K.J."/>
            <person name="Tettelin H."/>
            <person name="Glass J.I."/>
            <person name="Rusch D."/>
            <person name="Podicherti R."/>
            <person name="Tsui H.-C.T."/>
            <person name="Winkler M.E."/>
        </authorList>
    </citation>
    <scope>NUCLEOTIDE SEQUENCE</scope>
</reference>
<accession>A0A382HS70</accession>
<dbReference type="PANTHER" id="PTHR43461:SF1">
    <property type="entry name" value="TRANSMEMBRANE PROTEIN 256"/>
    <property type="match status" value="1"/>
</dbReference>
<evidence type="ECO:0000313" key="6">
    <source>
        <dbReference type="EMBL" id="SVB89463.1"/>
    </source>
</evidence>
<gene>
    <name evidence="6" type="ORF">METZ01_LOCUS242317</name>
</gene>
<dbReference type="Pfam" id="PF04241">
    <property type="entry name" value="DUF423"/>
    <property type="match status" value="1"/>
</dbReference>
<dbReference type="InterPro" id="IPR006696">
    <property type="entry name" value="DUF423"/>
</dbReference>
<keyword evidence="2 5" id="KW-0812">Transmembrane</keyword>
<evidence type="ECO:0000256" key="3">
    <source>
        <dbReference type="ARBA" id="ARBA00022989"/>
    </source>
</evidence>
<organism evidence="6">
    <name type="scientific">marine metagenome</name>
    <dbReference type="NCBI Taxonomy" id="408172"/>
    <lineage>
        <taxon>unclassified sequences</taxon>
        <taxon>metagenomes</taxon>
        <taxon>ecological metagenomes</taxon>
    </lineage>
</organism>
<evidence type="ECO:0000256" key="4">
    <source>
        <dbReference type="ARBA" id="ARBA00023136"/>
    </source>
</evidence>
<name>A0A382HS70_9ZZZZ</name>
<dbReference type="PANTHER" id="PTHR43461">
    <property type="entry name" value="TRANSMEMBRANE PROTEIN 256"/>
    <property type="match status" value="1"/>
</dbReference>
<comment type="subcellular location">
    <subcellularLocation>
        <location evidence="1">Membrane</location>
        <topology evidence="1">Multi-pass membrane protein</topology>
    </subcellularLocation>
</comment>
<evidence type="ECO:0000256" key="5">
    <source>
        <dbReference type="SAM" id="Phobius"/>
    </source>
</evidence>